<dbReference type="EMBL" id="MU004566">
    <property type="protein sequence ID" value="KAF2647978.1"/>
    <property type="molecule type" value="Genomic_DNA"/>
</dbReference>
<feature type="region of interest" description="Disordered" evidence="1">
    <location>
        <begin position="50"/>
        <end position="134"/>
    </location>
</feature>
<evidence type="ECO:0000313" key="2">
    <source>
        <dbReference type="EMBL" id="KAF2647978.1"/>
    </source>
</evidence>
<keyword evidence="3" id="KW-1185">Reference proteome</keyword>
<reference evidence="2" key="1">
    <citation type="journal article" date="2020" name="Stud. Mycol.">
        <title>101 Dothideomycetes genomes: a test case for predicting lifestyles and emergence of pathogens.</title>
        <authorList>
            <person name="Haridas S."/>
            <person name="Albert R."/>
            <person name="Binder M."/>
            <person name="Bloem J."/>
            <person name="Labutti K."/>
            <person name="Salamov A."/>
            <person name="Andreopoulos B."/>
            <person name="Baker S."/>
            <person name="Barry K."/>
            <person name="Bills G."/>
            <person name="Bluhm B."/>
            <person name="Cannon C."/>
            <person name="Castanera R."/>
            <person name="Culley D."/>
            <person name="Daum C."/>
            <person name="Ezra D."/>
            <person name="Gonzalez J."/>
            <person name="Henrissat B."/>
            <person name="Kuo A."/>
            <person name="Liang C."/>
            <person name="Lipzen A."/>
            <person name="Lutzoni F."/>
            <person name="Magnuson J."/>
            <person name="Mondo S."/>
            <person name="Nolan M."/>
            <person name="Ohm R."/>
            <person name="Pangilinan J."/>
            <person name="Park H.-J."/>
            <person name="Ramirez L."/>
            <person name="Alfaro M."/>
            <person name="Sun H."/>
            <person name="Tritt A."/>
            <person name="Yoshinaga Y."/>
            <person name="Zwiers L.-H."/>
            <person name="Turgeon B."/>
            <person name="Goodwin S."/>
            <person name="Spatafora J."/>
            <person name="Crous P."/>
            <person name="Grigoriev I."/>
        </authorList>
    </citation>
    <scope>NUCLEOTIDE SEQUENCE</scope>
    <source>
        <strain evidence="2">CBS 122681</strain>
    </source>
</reference>
<evidence type="ECO:0000313" key="3">
    <source>
        <dbReference type="Proteomes" id="UP000799324"/>
    </source>
</evidence>
<organism evidence="2 3">
    <name type="scientific">Lophiostoma macrostomum CBS 122681</name>
    <dbReference type="NCBI Taxonomy" id="1314788"/>
    <lineage>
        <taxon>Eukaryota</taxon>
        <taxon>Fungi</taxon>
        <taxon>Dikarya</taxon>
        <taxon>Ascomycota</taxon>
        <taxon>Pezizomycotina</taxon>
        <taxon>Dothideomycetes</taxon>
        <taxon>Pleosporomycetidae</taxon>
        <taxon>Pleosporales</taxon>
        <taxon>Lophiostomataceae</taxon>
        <taxon>Lophiostoma</taxon>
    </lineage>
</organism>
<name>A0A6A6SNP7_9PLEO</name>
<gene>
    <name evidence="2" type="ORF">K491DRAFT_265411</name>
</gene>
<protein>
    <submittedName>
        <fullName evidence="2">Uncharacterized protein</fullName>
    </submittedName>
</protein>
<sequence>MVWTCTEKHRGQGAARIERGRVVKSSPAILYLEVALKPISLPHRCALHISRASRKSSPPPHVATKYRYSNSRGHHATGFEAPTSSQPDQPSTISMPYHAMPSIRPNQASKQTSAIEAQRSAAHHIPASLHLQST</sequence>
<proteinExistence type="predicted"/>
<feature type="compositionally biased region" description="Polar residues" evidence="1">
    <location>
        <begin position="82"/>
        <end position="94"/>
    </location>
</feature>
<dbReference type="Proteomes" id="UP000799324">
    <property type="component" value="Unassembled WGS sequence"/>
</dbReference>
<dbReference type="AlphaFoldDB" id="A0A6A6SNP7"/>
<feature type="compositionally biased region" description="Polar residues" evidence="1">
    <location>
        <begin position="104"/>
        <end position="115"/>
    </location>
</feature>
<accession>A0A6A6SNP7</accession>
<evidence type="ECO:0000256" key="1">
    <source>
        <dbReference type="SAM" id="MobiDB-lite"/>
    </source>
</evidence>